<reference evidence="1 2" key="1">
    <citation type="journal article" date="2021" name="Commun. Biol.">
        <title>The genome of Shorea leprosula (Dipterocarpaceae) highlights the ecological relevance of drought in aseasonal tropical rainforests.</title>
        <authorList>
            <person name="Ng K.K.S."/>
            <person name="Kobayashi M.J."/>
            <person name="Fawcett J.A."/>
            <person name="Hatakeyama M."/>
            <person name="Paape T."/>
            <person name="Ng C.H."/>
            <person name="Ang C.C."/>
            <person name="Tnah L.H."/>
            <person name="Lee C.T."/>
            <person name="Nishiyama T."/>
            <person name="Sese J."/>
            <person name="O'Brien M.J."/>
            <person name="Copetti D."/>
            <person name="Mohd Noor M.I."/>
            <person name="Ong R.C."/>
            <person name="Putra M."/>
            <person name="Sireger I.Z."/>
            <person name="Indrioko S."/>
            <person name="Kosugi Y."/>
            <person name="Izuno A."/>
            <person name="Isagi Y."/>
            <person name="Lee S.L."/>
            <person name="Shimizu K.K."/>
        </authorList>
    </citation>
    <scope>NUCLEOTIDE SEQUENCE [LARGE SCALE GENOMIC DNA]</scope>
    <source>
        <strain evidence="1">214</strain>
    </source>
</reference>
<sequence>MFKNFDELEDNGFDRYVSFSPQHLDATSVDDGFAATLVRKDVL</sequence>
<gene>
    <name evidence="1" type="ORF">SLEP1_g6634</name>
</gene>
<dbReference type="AlphaFoldDB" id="A0AAV5I433"/>
<organism evidence="1 2">
    <name type="scientific">Rubroshorea leprosula</name>
    <dbReference type="NCBI Taxonomy" id="152421"/>
    <lineage>
        <taxon>Eukaryota</taxon>
        <taxon>Viridiplantae</taxon>
        <taxon>Streptophyta</taxon>
        <taxon>Embryophyta</taxon>
        <taxon>Tracheophyta</taxon>
        <taxon>Spermatophyta</taxon>
        <taxon>Magnoliopsida</taxon>
        <taxon>eudicotyledons</taxon>
        <taxon>Gunneridae</taxon>
        <taxon>Pentapetalae</taxon>
        <taxon>rosids</taxon>
        <taxon>malvids</taxon>
        <taxon>Malvales</taxon>
        <taxon>Dipterocarpaceae</taxon>
        <taxon>Rubroshorea</taxon>
    </lineage>
</organism>
<comment type="caution">
    <text evidence="1">The sequence shown here is derived from an EMBL/GenBank/DDBJ whole genome shotgun (WGS) entry which is preliminary data.</text>
</comment>
<protein>
    <submittedName>
        <fullName evidence="1">Uncharacterized protein</fullName>
    </submittedName>
</protein>
<accession>A0AAV5I433</accession>
<evidence type="ECO:0000313" key="2">
    <source>
        <dbReference type="Proteomes" id="UP001054252"/>
    </source>
</evidence>
<name>A0AAV5I433_9ROSI</name>
<keyword evidence="2" id="KW-1185">Reference proteome</keyword>
<proteinExistence type="predicted"/>
<evidence type="ECO:0000313" key="1">
    <source>
        <dbReference type="EMBL" id="GKU92986.1"/>
    </source>
</evidence>
<dbReference type="EMBL" id="BPVZ01000006">
    <property type="protein sequence ID" value="GKU92986.1"/>
    <property type="molecule type" value="Genomic_DNA"/>
</dbReference>
<dbReference type="Proteomes" id="UP001054252">
    <property type="component" value="Unassembled WGS sequence"/>
</dbReference>